<feature type="binding site" evidence="10">
    <location>
        <position position="129"/>
    </location>
    <ligand>
        <name>ATP</name>
        <dbReference type="ChEBI" id="CHEBI:30616"/>
    </ligand>
</feature>
<keyword evidence="3 11" id="KW-0723">Serine/threonine-protein kinase</keyword>
<dbReference type="GO" id="GO:0004672">
    <property type="term" value="F:protein kinase activity"/>
    <property type="evidence" value="ECO:0000318"/>
    <property type="project" value="GO_Central"/>
</dbReference>
<dbReference type="EnsemblPlants" id="AES88737">
    <property type="protein sequence ID" value="AES88737"/>
    <property type="gene ID" value="MTR_4g061550"/>
</dbReference>
<evidence type="ECO:0000256" key="6">
    <source>
        <dbReference type="ARBA" id="ARBA00022777"/>
    </source>
</evidence>
<dbReference type="STRING" id="3880.G7JRL5"/>
<reference evidence="14 16" key="1">
    <citation type="journal article" date="2011" name="Nature">
        <title>The Medicago genome provides insight into the evolution of rhizobial symbioses.</title>
        <authorList>
            <person name="Young N.D."/>
            <person name="Debelle F."/>
            <person name="Oldroyd G.E."/>
            <person name="Geurts R."/>
            <person name="Cannon S.B."/>
            <person name="Udvardi M.K."/>
            <person name="Benedito V.A."/>
            <person name="Mayer K.F."/>
            <person name="Gouzy J."/>
            <person name="Schoof H."/>
            <person name="Van de Peer Y."/>
            <person name="Proost S."/>
            <person name="Cook D.R."/>
            <person name="Meyers B.C."/>
            <person name="Spannagl M."/>
            <person name="Cheung F."/>
            <person name="De Mita S."/>
            <person name="Krishnakumar V."/>
            <person name="Gundlach H."/>
            <person name="Zhou S."/>
            <person name="Mudge J."/>
            <person name="Bharti A.K."/>
            <person name="Murray J.D."/>
            <person name="Naoumkina M.A."/>
            <person name="Rosen B."/>
            <person name="Silverstein K.A."/>
            <person name="Tang H."/>
            <person name="Rombauts S."/>
            <person name="Zhao P.X."/>
            <person name="Zhou P."/>
            <person name="Barbe V."/>
            <person name="Bardou P."/>
            <person name="Bechner M."/>
            <person name="Bellec A."/>
            <person name="Berger A."/>
            <person name="Berges H."/>
            <person name="Bidwell S."/>
            <person name="Bisseling T."/>
            <person name="Choisne N."/>
            <person name="Couloux A."/>
            <person name="Denny R."/>
            <person name="Deshpande S."/>
            <person name="Dai X."/>
            <person name="Doyle J.J."/>
            <person name="Dudez A.M."/>
            <person name="Farmer A.D."/>
            <person name="Fouteau S."/>
            <person name="Franken C."/>
            <person name="Gibelin C."/>
            <person name="Gish J."/>
            <person name="Goldstein S."/>
            <person name="Gonzalez A.J."/>
            <person name="Green P.J."/>
            <person name="Hallab A."/>
            <person name="Hartog M."/>
            <person name="Hua A."/>
            <person name="Humphray S.J."/>
            <person name="Jeong D.H."/>
            <person name="Jing Y."/>
            <person name="Jocker A."/>
            <person name="Kenton S.M."/>
            <person name="Kim D.J."/>
            <person name="Klee K."/>
            <person name="Lai H."/>
            <person name="Lang C."/>
            <person name="Lin S."/>
            <person name="Macmil S.L."/>
            <person name="Magdelenat G."/>
            <person name="Matthews L."/>
            <person name="McCorrison J."/>
            <person name="Monaghan E.L."/>
            <person name="Mun J.H."/>
            <person name="Najar F.Z."/>
            <person name="Nicholson C."/>
            <person name="Noirot C."/>
            <person name="O'Bleness M."/>
            <person name="Paule C.R."/>
            <person name="Poulain J."/>
            <person name="Prion F."/>
            <person name="Qin B."/>
            <person name="Qu C."/>
            <person name="Retzel E.F."/>
            <person name="Riddle C."/>
            <person name="Sallet E."/>
            <person name="Samain S."/>
            <person name="Samson N."/>
            <person name="Sanders I."/>
            <person name="Saurat O."/>
            <person name="Scarpelli C."/>
            <person name="Schiex T."/>
            <person name="Segurens B."/>
            <person name="Severin A.J."/>
            <person name="Sherrier D.J."/>
            <person name="Shi R."/>
            <person name="Sims S."/>
            <person name="Singer S.R."/>
            <person name="Sinharoy S."/>
            <person name="Sterck L."/>
            <person name="Viollet A."/>
            <person name="Wang B.B."/>
            <person name="Wang K."/>
            <person name="Wang M."/>
            <person name="Wang X."/>
            <person name="Warfsmann J."/>
            <person name="Weissenbach J."/>
            <person name="White D.D."/>
            <person name="White J.D."/>
            <person name="Wiley G.B."/>
            <person name="Wincker P."/>
            <person name="Xing Y."/>
            <person name="Yang L."/>
            <person name="Yao Z."/>
            <person name="Ying F."/>
            <person name="Zhai J."/>
            <person name="Zhou L."/>
            <person name="Zuber A."/>
            <person name="Denarie J."/>
            <person name="Dixon R.A."/>
            <person name="May G.D."/>
            <person name="Schwartz D.C."/>
            <person name="Rogers J."/>
            <person name="Quetier F."/>
            <person name="Town C.D."/>
            <person name="Roe B.A."/>
        </authorList>
    </citation>
    <scope>NUCLEOTIDE SEQUENCE [LARGE SCALE GENOMIC DNA]</scope>
    <source>
        <strain evidence="14">A17</strain>
        <strain evidence="15 16">cv. Jemalong A17</strain>
    </source>
</reference>
<dbReference type="PROSITE" id="PS00108">
    <property type="entry name" value="PROTEIN_KINASE_ST"/>
    <property type="match status" value="1"/>
</dbReference>
<dbReference type="Gene3D" id="1.10.510.10">
    <property type="entry name" value="Transferase(Phosphotransferase) domain 1"/>
    <property type="match status" value="1"/>
</dbReference>
<comment type="subcellular location">
    <subcellularLocation>
        <location evidence="1">Cell membrane</location>
        <topology evidence="1">Lipid-anchor</topology>
    </subcellularLocation>
</comment>
<dbReference type="GO" id="GO:0005886">
    <property type="term" value="C:plasma membrane"/>
    <property type="evidence" value="ECO:0000318"/>
    <property type="project" value="GO_Central"/>
</dbReference>
<dbReference type="Gene3D" id="3.30.200.20">
    <property type="entry name" value="Phosphorylase Kinase, domain 1"/>
    <property type="match status" value="1"/>
</dbReference>
<dbReference type="PROSITE" id="PS00107">
    <property type="entry name" value="PROTEIN_KINASE_ATP"/>
    <property type="match status" value="1"/>
</dbReference>
<organism evidence="14 16">
    <name type="scientific">Medicago truncatula</name>
    <name type="common">Barrel medic</name>
    <name type="synonym">Medicago tribuloides</name>
    <dbReference type="NCBI Taxonomy" id="3880"/>
    <lineage>
        <taxon>Eukaryota</taxon>
        <taxon>Viridiplantae</taxon>
        <taxon>Streptophyta</taxon>
        <taxon>Embryophyta</taxon>
        <taxon>Tracheophyta</taxon>
        <taxon>Spermatophyta</taxon>
        <taxon>Magnoliopsida</taxon>
        <taxon>eudicotyledons</taxon>
        <taxon>Gunneridae</taxon>
        <taxon>Pentapetalae</taxon>
        <taxon>rosids</taxon>
        <taxon>fabids</taxon>
        <taxon>Fabales</taxon>
        <taxon>Fabaceae</taxon>
        <taxon>Papilionoideae</taxon>
        <taxon>50 kb inversion clade</taxon>
        <taxon>NPAAA clade</taxon>
        <taxon>Hologalegina</taxon>
        <taxon>IRL clade</taxon>
        <taxon>Trifolieae</taxon>
        <taxon>Medicago</taxon>
    </lineage>
</organism>
<evidence type="ECO:0000256" key="11">
    <source>
        <dbReference type="RuleBase" id="RU000304"/>
    </source>
</evidence>
<sequence>MSCFCICPNKSNTQNVTTTIASTASNPENTITTVAPASTLPHSFLSKILGKGKGKGKEKVESKVNKKKEDSASTSRIVTLNLGNEAIRKFCFDELSVATDNFSNIVGQGGFGKVYGGYLLQTKQAVAIKRHGSNSQQGPEAFTTEVETLSNASHKNIVQLIGYCWENEHKLLVYEYMNLGSLEAHLLDDHLRGFLDWGTRMKIATETAKGVEYLHDKMNPRMIYCDLKSSNILLGDGYDVKLSDFGCAKIGPKYASTKMFGTIGYFDPDYIKTGTLSFKSDIYSFGVVLLELISGRRAFDETRRDDEPNVVFWASPLFEDRFTEIVDPLLKEKFPERDLQKVIAIVASCVQEKADKRPDISQIVVELEALNKMKSQVDEAESSGAAERRVGQSST</sequence>
<proteinExistence type="inferred from homology"/>
<evidence type="ECO:0000256" key="12">
    <source>
        <dbReference type="SAM" id="MobiDB-lite"/>
    </source>
</evidence>
<dbReference type="Proteomes" id="UP000002051">
    <property type="component" value="Chromosome 4"/>
</dbReference>
<dbReference type="EMBL" id="CM001220">
    <property type="protein sequence ID" value="AES88737.1"/>
    <property type="molecule type" value="Genomic_DNA"/>
</dbReference>
<dbReference type="KEGG" id="mtr:11416922"/>
<comment type="similarity">
    <text evidence="11">Belongs to the protein kinase superfamily.</text>
</comment>
<evidence type="ECO:0000256" key="7">
    <source>
        <dbReference type="ARBA" id="ARBA00022840"/>
    </source>
</evidence>
<keyword evidence="9" id="KW-0449">Lipoprotein</keyword>
<dbReference type="InterPro" id="IPR000719">
    <property type="entry name" value="Prot_kinase_dom"/>
</dbReference>
<evidence type="ECO:0000256" key="8">
    <source>
        <dbReference type="ARBA" id="ARBA00023136"/>
    </source>
</evidence>
<evidence type="ECO:0000256" key="10">
    <source>
        <dbReference type="PROSITE-ProRule" id="PRU10141"/>
    </source>
</evidence>
<evidence type="ECO:0000256" key="4">
    <source>
        <dbReference type="ARBA" id="ARBA00022679"/>
    </source>
</evidence>
<name>G7JRL5_MEDTR</name>
<dbReference type="Pfam" id="PF00069">
    <property type="entry name" value="Pkinase"/>
    <property type="match status" value="1"/>
</dbReference>
<dbReference type="HOGENOM" id="CLU_000288_21_0_1"/>
<feature type="domain" description="Protein kinase" evidence="13">
    <location>
        <begin position="100"/>
        <end position="370"/>
    </location>
</feature>
<keyword evidence="6 14" id="KW-0418">Kinase</keyword>
<keyword evidence="8" id="KW-0472">Membrane</keyword>
<dbReference type="InterPro" id="IPR017441">
    <property type="entry name" value="Protein_kinase_ATP_BS"/>
</dbReference>
<dbReference type="SMART" id="SM00220">
    <property type="entry name" value="S_TKc"/>
    <property type="match status" value="1"/>
</dbReference>
<dbReference type="GO" id="GO:0004674">
    <property type="term" value="F:protein serine/threonine kinase activity"/>
    <property type="evidence" value="ECO:0007669"/>
    <property type="project" value="UniProtKB-KW"/>
</dbReference>
<dbReference type="PROSITE" id="PS50011">
    <property type="entry name" value="PROTEIN_KINASE_DOM"/>
    <property type="match status" value="1"/>
</dbReference>
<evidence type="ECO:0000313" key="15">
    <source>
        <dbReference type="EnsemblPlants" id="AES88737"/>
    </source>
</evidence>
<reference evidence="15" key="3">
    <citation type="submission" date="2015-04" db="UniProtKB">
        <authorList>
            <consortium name="EnsemblPlants"/>
        </authorList>
    </citation>
    <scope>IDENTIFICATION</scope>
    <source>
        <strain evidence="15">cv. Jemalong A17</strain>
    </source>
</reference>
<evidence type="ECO:0000259" key="13">
    <source>
        <dbReference type="PROSITE" id="PS50011"/>
    </source>
</evidence>
<dbReference type="InterPro" id="IPR011009">
    <property type="entry name" value="Kinase-like_dom_sf"/>
</dbReference>
<evidence type="ECO:0000313" key="16">
    <source>
        <dbReference type="Proteomes" id="UP000002051"/>
    </source>
</evidence>
<dbReference type="eggNOG" id="KOG1187">
    <property type="taxonomic scope" value="Eukaryota"/>
</dbReference>
<dbReference type="PANTHER" id="PTHR47985">
    <property type="entry name" value="OS07G0668900 PROTEIN"/>
    <property type="match status" value="1"/>
</dbReference>
<keyword evidence="16" id="KW-1185">Reference proteome</keyword>
<reference evidence="14 16" key="2">
    <citation type="journal article" date="2014" name="BMC Genomics">
        <title>An improved genome release (version Mt4.0) for the model legume Medicago truncatula.</title>
        <authorList>
            <person name="Tang H."/>
            <person name="Krishnakumar V."/>
            <person name="Bidwell S."/>
            <person name="Rosen B."/>
            <person name="Chan A."/>
            <person name="Zhou S."/>
            <person name="Gentzbittel L."/>
            <person name="Childs K.L."/>
            <person name="Yandell M."/>
            <person name="Gundlach H."/>
            <person name="Mayer K.F."/>
            <person name="Schwartz D.C."/>
            <person name="Town C.D."/>
        </authorList>
    </citation>
    <scope>GENOME REANNOTATION</scope>
    <source>
        <strain evidence="15 16">cv. Jemalong A17</strain>
    </source>
</reference>
<dbReference type="PANTHER" id="PTHR47985:SF41">
    <property type="entry name" value="SERINE_THREONINE-PROTEIN KINASE PBL5-RELATED"/>
    <property type="match status" value="1"/>
</dbReference>
<dbReference type="SUPFAM" id="SSF56112">
    <property type="entry name" value="Protein kinase-like (PK-like)"/>
    <property type="match status" value="1"/>
</dbReference>
<gene>
    <name evidence="15" type="primary">11416922</name>
    <name evidence="14" type="ordered locus">MTR_4g061550</name>
</gene>
<dbReference type="InterPro" id="IPR008271">
    <property type="entry name" value="Ser/Thr_kinase_AS"/>
</dbReference>
<feature type="region of interest" description="Disordered" evidence="12">
    <location>
        <begin position="376"/>
        <end position="395"/>
    </location>
</feature>
<keyword evidence="4" id="KW-0808">Transferase</keyword>
<keyword evidence="5 10" id="KW-0547">Nucleotide-binding</keyword>
<evidence type="ECO:0000313" key="14">
    <source>
        <dbReference type="EMBL" id="AES88737.1"/>
    </source>
</evidence>
<dbReference type="AlphaFoldDB" id="G7JRL5"/>
<evidence type="ECO:0000256" key="2">
    <source>
        <dbReference type="ARBA" id="ARBA00022475"/>
    </source>
</evidence>
<evidence type="ECO:0000256" key="5">
    <source>
        <dbReference type="ARBA" id="ARBA00022741"/>
    </source>
</evidence>
<dbReference type="FunFam" id="1.10.510.10:FF:000095">
    <property type="entry name" value="protein STRUBBELIG-RECEPTOR FAMILY 8"/>
    <property type="match status" value="1"/>
</dbReference>
<feature type="compositionally biased region" description="Basic and acidic residues" evidence="12">
    <location>
        <begin position="386"/>
        <end position="395"/>
    </location>
</feature>
<evidence type="ECO:0000256" key="9">
    <source>
        <dbReference type="ARBA" id="ARBA00023288"/>
    </source>
</evidence>
<dbReference type="FunFam" id="3.30.200.20:FF:000039">
    <property type="entry name" value="receptor-like protein kinase FERONIA"/>
    <property type="match status" value="1"/>
</dbReference>
<protein>
    <submittedName>
        <fullName evidence="14">Tyrosine kinase domain protein</fullName>
    </submittedName>
</protein>
<keyword evidence="2" id="KW-1003">Cell membrane</keyword>
<evidence type="ECO:0000256" key="1">
    <source>
        <dbReference type="ARBA" id="ARBA00004193"/>
    </source>
</evidence>
<dbReference type="OrthoDB" id="1924358at2759"/>
<dbReference type="GO" id="GO:0005524">
    <property type="term" value="F:ATP binding"/>
    <property type="evidence" value="ECO:0007669"/>
    <property type="project" value="UniProtKB-UniRule"/>
</dbReference>
<accession>G7JRL5</accession>
<evidence type="ECO:0000256" key="3">
    <source>
        <dbReference type="ARBA" id="ARBA00022527"/>
    </source>
</evidence>
<dbReference type="PaxDb" id="3880-AES88737"/>
<keyword evidence="7 10" id="KW-0067">ATP-binding</keyword>